<evidence type="ECO:0000313" key="1">
    <source>
        <dbReference type="EMBL" id="KAG2265333.1"/>
    </source>
</evidence>
<reference evidence="1 2" key="1">
    <citation type="submission" date="2020-02" db="EMBL/GenBank/DDBJ databases">
        <authorList>
            <person name="Ma Q."/>
            <person name="Huang Y."/>
            <person name="Song X."/>
            <person name="Pei D."/>
        </authorList>
    </citation>
    <scope>NUCLEOTIDE SEQUENCE [LARGE SCALE GENOMIC DNA]</scope>
    <source>
        <strain evidence="1">Sxm20200214</strain>
        <tissue evidence="1">Leaf</tissue>
    </source>
</reference>
<gene>
    <name evidence="1" type="ORF">Bca52824_072412</name>
</gene>
<name>A0A8X7Q967_BRACI</name>
<dbReference type="Proteomes" id="UP000886595">
    <property type="component" value="Unassembled WGS sequence"/>
</dbReference>
<dbReference type="EMBL" id="JAAMPC010000014">
    <property type="protein sequence ID" value="KAG2265333.1"/>
    <property type="molecule type" value="Genomic_DNA"/>
</dbReference>
<sequence>MDEIITRLHGQADLISTRREEGGYGSFQFHNLTGVLETRLSDAIFQPASGKINVTGSLVDRIVVKTILKLSKKRTEIATATEVKVDNTIAWSTLDSSFVPFRYHILRMLHDRLGYSVCTDCYDQLLKHWPNVYLALENNLEIVLVVNKIDLPGAEPEPKASSQGD</sequence>
<accession>A0A8X7Q967</accession>
<evidence type="ECO:0000313" key="2">
    <source>
        <dbReference type="Proteomes" id="UP000886595"/>
    </source>
</evidence>
<dbReference type="AlphaFoldDB" id="A0A8X7Q967"/>
<comment type="caution">
    <text evidence="1">The sequence shown here is derived from an EMBL/GenBank/DDBJ whole genome shotgun (WGS) entry which is preliminary data.</text>
</comment>
<keyword evidence="2" id="KW-1185">Reference proteome</keyword>
<organism evidence="1 2">
    <name type="scientific">Brassica carinata</name>
    <name type="common">Ethiopian mustard</name>
    <name type="synonym">Abyssinian cabbage</name>
    <dbReference type="NCBI Taxonomy" id="52824"/>
    <lineage>
        <taxon>Eukaryota</taxon>
        <taxon>Viridiplantae</taxon>
        <taxon>Streptophyta</taxon>
        <taxon>Embryophyta</taxon>
        <taxon>Tracheophyta</taxon>
        <taxon>Spermatophyta</taxon>
        <taxon>Magnoliopsida</taxon>
        <taxon>eudicotyledons</taxon>
        <taxon>Gunneridae</taxon>
        <taxon>Pentapetalae</taxon>
        <taxon>rosids</taxon>
        <taxon>malvids</taxon>
        <taxon>Brassicales</taxon>
        <taxon>Brassicaceae</taxon>
        <taxon>Brassiceae</taxon>
        <taxon>Brassica</taxon>
    </lineage>
</organism>
<protein>
    <submittedName>
        <fullName evidence="1">Uncharacterized protein</fullName>
    </submittedName>
</protein>
<proteinExistence type="predicted"/>